<evidence type="ECO:0000259" key="10">
    <source>
        <dbReference type="PROSITE" id="PS50110"/>
    </source>
</evidence>
<feature type="compositionally biased region" description="Low complexity" evidence="7">
    <location>
        <begin position="397"/>
        <end position="412"/>
    </location>
</feature>
<dbReference type="PRINTS" id="PR00344">
    <property type="entry name" value="BCTRLSENSOR"/>
</dbReference>
<evidence type="ECO:0000256" key="3">
    <source>
        <dbReference type="ARBA" id="ARBA00022553"/>
    </source>
</evidence>
<evidence type="ECO:0000256" key="4">
    <source>
        <dbReference type="ARBA" id="ARBA00022679"/>
    </source>
</evidence>
<dbReference type="InterPro" id="IPR036097">
    <property type="entry name" value="HisK_dim/P_sf"/>
</dbReference>
<dbReference type="InterPro" id="IPR003594">
    <property type="entry name" value="HATPase_dom"/>
</dbReference>
<keyword evidence="4" id="KW-0808">Transferase</keyword>
<dbReference type="SUPFAM" id="SSF52172">
    <property type="entry name" value="CheY-like"/>
    <property type="match status" value="1"/>
</dbReference>
<dbReference type="InterPro" id="IPR001789">
    <property type="entry name" value="Sig_transdc_resp-reg_receiver"/>
</dbReference>
<sequence>MMPGGALPTIAAVYVDFPFVLLSAWMGDTFAASSSMALVALWKAGLSGIGQSWGNCIDVTIDIQFIADQLLLLVLLGTALVFAVVLQDRDRVLKNVEDLMRQQTLRNEEDLAFVLSAKQGAKESRSEQAAMMAFLCHELRNPLHAIANMADFLVEDLSVKGTSRSSQESKVSGAAHLDCLHELTDMSKRELERNPFDYYIFQSPDRAVGANTPPCSRHGSVSVSPYQSSVAIKLSSVYMLTLVTDILDLGSLESAGATTNNALTHLSTLLTASFTCAFDLCHQVGVEFSFKIEEDTPLWVWTDSVRMQQILNNLIGNARKFTRTGGRIWVDVEIENRWWGDRDGGDGPDADEVRIAIKNDIEILPYNDNNDEHAPGDAPGIHDVFESDATMNDVKPESSPSYSSSSSPPSTSLRALSQGHPPSEWVLLKISVHDTGIGISPDDLPKLFRPYALPTGSMTHEYGGAGLGLAITDKIVRLLRGRIEVKTELGLGSVFTVLIPLRVGKGETDVRLAKETLNDQSVHIAGTLDEMAKTTGTVRAARRKIFVDDVIALEPLRLPLAEEILPSMVPPPAQTTSSSHLQSGIPFSLHLPAKRVASRVLPPIPSTAPLNPCILVVDDSQINRSILIRMIKQALKPTQPTIIEAINGSEAVTTVSTFPRFDLIFMDIQMPLLNGFEATKQIREMGCTSPVVVASANQILGNAEAQERMKEVGADEALGKPFLKGQVGDCMKRWGVI</sequence>
<organism evidence="11 12">
    <name type="scientific">Rhizophlyctis rosea</name>
    <dbReference type="NCBI Taxonomy" id="64517"/>
    <lineage>
        <taxon>Eukaryota</taxon>
        <taxon>Fungi</taxon>
        <taxon>Fungi incertae sedis</taxon>
        <taxon>Chytridiomycota</taxon>
        <taxon>Chytridiomycota incertae sedis</taxon>
        <taxon>Chytridiomycetes</taxon>
        <taxon>Rhizophlyctidales</taxon>
        <taxon>Rhizophlyctidaceae</taxon>
        <taxon>Rhizophlyctis</taxon>
    </lineage>
</organism>
<evidence type="ECO:0000256" key="8">
    <source>
        <dbReference type="SAM" id="Phobius"/>
    </source>
</evidence>
<gene>
    <name evidence="11" type="ORF">HK097_002707</name>
</gene>
<dbReference type="SUPFAM" id="SSF47384">
    <property type="entry name" value="Homodimeric domain of signal transducing histidine kinase"/>
    <property type="match status" value="1"/>
</dbReference>
<dbReference type="SUPFAM" id="SSF55874">
    <property type="entry name" value="ATPase domain of HSP90 chaperone/DNA topoisomerase II/histidine kinase"/>
    <property type="match status" value="2"/>
</dbReference>
<dbReference type="PANTHER" id="PTHR43047">
    <property type="entry name" value="TWO-COMPONENT HISTIDINE PROTEIN KINASE"/>
    <property type="match status" value="1"/>
</dbReference>
<dbReference type="Gene3D" id="3.30.565.10">
    <property type="entry name" value="Histidine kinase-like ATPase, C-terminal domain"/>
    <property type="match status" value="1"/>
</dbReference>
<dbReference type="Gene3D" id="3.40.50.2300">
    <property type="match status" value="1"/>
</dbReference>
<reference evidence="11" key="1">
    <citation type="submission" date="2020-05" db="EMBL/GenBank/DDBJ databases">
        <title>Phylogenomic resolution of chytrid fungi.</title>
        <authorList>
            <person name="Stajich J.E."/>
            <person name="Amses K."/>
            <person name="Simmons R."/>
            <person name="Seto K."/>
            <person name="Myers J."/>
            <person name="Bonds A."/>
            <person name="Quandt C.A."/>
            <person name="Barry K."/>
            <person name="Liu P."/>
            <person name="Grigoriev I."/>
            <person name="Longcore J.E."/>
            <person name="James T.Y."/>
        </authorList>
    </citation>
    <scope>NUCLEOTIDE SEQUENCE</scope>
    <source>
        <strain evidence="11">JEL0318</strain>
    </source>
</reference>
<feature type="transmembrane region" description="Helical" evidence="8">
    <location>
        <begin position="70"/>
        <end position="86"/>
    </location>
</feature>
<dbReference type="CDD" id="cd17546">
    <property type="entry name" value="REC_hyHK_CKI1_RcsC-like"/>
    <property type="match status" value="1"/>
</dbReference>
<evidence type="ECO:0000256" key="6">
    <source>
        <dbReference type="PROSITE-ProRule" id="PRU00169"/>
    </source>
</evidence>
<evidence type="ECO:0000313" key="11">
    <source>
        <dbReference type="EMBL" id="KAJ3056916.1"/>
    </source>
</evidence>
<dbReference type="Gene3D" id="1.10.287.130">
    <property type="match status" value="1"/>
</dbReference>
<protein>
    <recommendedName>
        <fullName evidence="2">histidine kinase</fullName>
        <ecNumber evidence="2">2.7.13.3</ecNumber>
    </recommendedName>
</protein>
<feature type="domain" description="Response regulatory" evidence="10">
    <location>
        <begin position="613"/>
        <end position="735"/>
    </location>
</feature>
<dbReference type="SMART" id="SM00387">
    <property type="entry name" value="HATPase_c"/>
    <property type="match status" value="1"/>
</dbReference>
<name>A0AAD5SRC3_9FUNG</name>
<evidence type="ECO:0000256" key="7">
    <source>
        <dbReference type="SAM" id="MobiDB-lite"/>
    </source>
</evidence>
<dbReference type="Proteomes" id="UP001212841">
    <property type="component" value="Unassembled WGS sequence"/>
</dbReference>
<dbReference type="InterPro" id="IPR005467">
    <property type="entry name" value="His_kinase_dom"/>
</dbReference>
<evidence type="ECO:0000313" key="12">
    <source>
        <dbReference type="Proteomes" id="UP001212841"/>
    </source>
</evidence>
<keyword evidence="8" id="KW-0472">Membrane</keyword>
<accession>A0AAD5SRC3</accession>
<dbReference type="AlphaFoldDB" id="A0AAD5SRC3"/>
<evidence type="ECO:0000256" key="2">
    <source>
        <dbReference type="ARBA" id="ARBA00012438"/>
    </source>
</evidence>
<dbReference type="CDD" id="cd00082">
    <property type="entry name" value="HisKA"/>
    <property type="match status" value="1"/>
</dbReference>
<dbReference type="SMART" id="SM00448">
    <property type="entry name" value="REC"/>
    <property type="match status" value="1"/>
</dbReference>
<dbReference type="EMBL" id="JADGJD010000016">
    <property type="protein sequence ID" value="KAJ3056916.1"/>
    <property type="molecule type" value="Genomic_DNA"/>
</dbReference>
<feature type="modified residue" description="4-aspartylphosphate" evidence="6">
    <location>
        <position position="667"/>
    </location>
</feature>
<dbReference type="PROSITE" id="PS50110">
    <property type="entry name" value="RESPONSE_REGULATORY"/>
    <property type="match status" value="1"/>
</dbReference>
<proteinExistence type="predicted"/>
<dbReference type="InterPro" id="IPR004358">
    <property type="entry name" value="Sig_transdc_His_kin-like_C"/>
</dbReference>
<dbReference type="PROSITE" id="PS50109">
    <property type="entry name" value="HIS_KIN"/>
    <property type="match status" value="1"/>
</dbReference>
<comment type="catalytic activity">
    <reaction evidence="1">
        <text>ATP + protein L-histidine = ADP + protein N-phospho-L-histidine.</text>
        <dbReference type="EC" id="2.7.13.3"/>
    </reaction>
</comment>
<dbReference type="Pfam" id="PF00072">
    <property type="entry name" value="Response_reg"/>
    <property type="match status" value="1"/>
</dbReference>
<dbReference type="GO" id="GO:0000155">
    <property type="term" value="F:phosphorelay sensor kinase activity"/>
    <property type="evidence" value="ECO:0007669"/>
    <property type="project" value="InterPro"/>
</dbReference>
<dbReference type="InterPro" id="IPR036890">
    <property type="entry name" value="HATPase_C_sf"/>
</dbReference>
<feature type="domain" description="Histidine kinase" evidence="9">
    <location>
        <begin position="134"/>
        <end position="503"/>
    </location>
</feature>
<dbReference type="EC" id="2.7.13.3" evidence="2"/>
<keyword evidence="8" id="KW-1133">Transmembrane helix</keyword>
<evidence type="ECO:0000256" key="1">
    <source>
        <dbReference type="ARBA" id="ARBA00000085"/>
    </source>
</evidence>
<keyword evidence="8" id="KW-0812">Transmembrane</keyword>
<evidence type="ECO:0000259" key="9">
    <source>
        <dbReference type="PROSITE" id="PS50109"/>
    </source>
</evidence>
<dbReference type="InterPro" id="IPR003661">
    <property type="entry name" value="HisK_dim/P_dom"/>
</dbReference>
<keyword evidence="3 6" id="KW-0597">Phosphoprotein</keyword>
<dbReference type="Pfam" id="PF02518">
    <property type="entry name" value="HATPase_c"/>
    <property type="match status" value="1"/>
</dbReference>
<feature type="region of interest" description="Disordered" evidence="7">
    <location>
        <begin position="391"/>
        <end position="418"/>
    </location>
</feature>
<keyword evidence="12" id="KW-1185">Reference proteome</keyword>
<keyword evidence="5" id="KW-0418">Kinase</keyword>
<evidence type="ECO:0000256" key="5">
    <source>
        <dbReference type="ARBA" id="ARBA00022777"/>
    </source>
</evidence>
<dbReference type="InterPro" id="IPR011006">
    <property type="entry name" value="CheY-like_superfamily"/>
</dbReference>
<comment type="caution">
    <text evidence="11">The sequence shown here is derived from an EMBL/GenBank/DDBJ whole genome shotgun (WGS) entry which is preliminary data.</text>
</comment>